<gene>
    <name evidence="20" type="ORF">PHYPO_G00125640</name>
</gene>
<dbReference type="AlphaFoldDB" id="A0A5N5KR99"/>
<name>A0A5N5KR99_PANHP</name>
<keyword evidence="11" id="KW-0175">Coiled coil</keyword>
<evidence type="ECO:0000256" key="16">
    <source>
        <dbReference type="ARBA" id="ARBA00075649"/>
    </source>
</evidence>
<evidence type="ECO:0000256" key="7">
    <source>
        <dbReference type="ARBA" id="ARBA00022741"/>
    </source>
</evidence>
<evidence type="ECO:0000256" key="12">
    <source>
        <dbReference type="ARBA" id="ARBA00047899"/>
    </source>
</evidence>
<keyword evidence="10" id="KW-0460">Magnesium</keyword>
<comment type="similarity">
    <text evidence="2">Belongs to the protein kinase superfamily. NEK Ser/Thr protein kinase family. NIMA subfamily.</text>
</comment>
<evidence type="ECO:0000256" key="11">
    <source>
        <dbReference type="ARBA" id="ARBA00023054"/>
    </source>
</evidence>
<dbReference type="Proteomes" id="UP000327468">
    <property type="component" value="Chromosome 22"/>
</dbReference>
<dbReference type="SUPFAM" id="SSF48371">
    <property type="entry name" value="ARM repeat"/>
    <property type="match status" value="1"/>
</dbReference>
<reference evidence="20 21" key="1">
    <citation type="submission" date="2019-06" db="EMBL/GenBank/DDBJ databases">
        <title>A chromosome-scale genome assembly of the striped catfish, Pangasianodon hypophthalmus.</title>
        <authorList>
            <person name="Wen M."/>
            <person name="Zahm M."/>
            <person name="Roques C."/>
            <person name="Cabau C."/>
            <person name="Klopp C."/>
            <person name="Donnadieu C."/>
            <person name="Jouanno E."/>
            <person name="Avarre J.-C."/>
            <person name="Campet M."/>
            <person name="Ha T.T.T."/>
            <person name="Dugue R."/>
            <person name="Lampietro C."/>
            <person name="Louis A."/>
            <person name="Herpin A."/>
            <person name="Echchiki A."/>
            <person name="Berthelot C."/>
            <person name="Parey E."/>
            <person name="Roest-Crollius H."/>
            <person name="Braasch I."/>
            <person name="Postlethwait J."/>
            <person name="Bobe J."/>
            <person name="Montfort J."/>
            <person name="Bouchez O."/>
            <person name="Begum T."/>
            <person name="Schartl M."/>
            <person name="Guiguen Y."/>
        </authorList>
    </citation>
    <scope>NUCLEOTIDE SEQUENCE [LARGE SCALE GENOMIC DNA]</scope>
    <source>
        <strain evidence="20 21">Indonesia</strain>
        <tissue evidence="20">Blood</tissue>
    </source>
</reference>
<dbReference type="GO" id="GO:1902749">
    <property type="term" value="P:regulation of cell cycle G2/M phase transition"/>
    <property type="evidence" value="ECO:0007669"/>
    <property type="project" value="TreeGrafter"/>
</dbReference>
<accession>A0A5N5KR99</accession>
<dbReference type="SMART" id="SM00185">
    <property type="entry name" value="ARM"/>
    <property type="match status" value="3"/>
</dbReference>
<comment type="catalytic activity">
    <reaction evidence="13">
        <text>L-seryl-[protein] + ATP = O-phospho-L-seryl-[protein] + ADP + H(+)</text>
        <dbReference type="Rhea" id="RHEA:17989"/>
        <dbReference type="Rhea" id="RHEA-COMP:9863"/>
        <dbReference type="Rhea" id="RHEA-COMP:11604"/>
        <dbReference type="ChEBI" id="CHEBI:15378"/>
        <dbReference type="ChEBI" id="CHEBI:29999"/>
        <dbReference type="ChEBI" id="CHEBI:30616"/>
        <dbReference type="ChEBI" id="CHEBI:83421"/>
        <dbReference type="ChEBI" id="CHEBI:456216"/>
        <dbReference type="EC" id="2.7.11.1"/>
    </reaction>
</comment>
<dbReference type="Gene3D" id="1.25.10.10">
    <property type="entry name" value="Leucine-rich Repeat Variant"/>
    <property type="match status" value="1"/>
</dbReference>
<dbReference type="FunFam" id="3.30.200.20:FF:000339">
    <property type="entry name" value="serine/threonine-protein kinase Nek10"/>
    <property type="match status" value="1"/>
</dbReference>
<evidence type="ECO:0000256" key="17">
    <source>
        <dbReference type="PROSITE-ProRule" id="PRU10141"/>
    </source>
</evidence>
<comment type="subunit">
    <text evidence="14">Interacts with RAF1 and MAP2K1; the interaction is direct with RAF1 and required for ERK1/2-signaling pathway activation in response to UV irradiation.</text>
</comment>
<protein>
    <recommendedName>
        <fullName evidence="15">Serine/threonine-protein kinase Nek10</fullName>
        <ecNumber evidence="3">2.7.11.1</ecNumber>
    </recommendedName>
    <alternativeName>
        <fullName evidence="16">Never in mitosis A-related kinase 10</fullName>
    </alternativeName>
</protein>
<feature type="region of interest" description="Disordered" evidence="18">
    <location>
        <begin position="964"/>
        <end position="996"/>
    </location>
</feature>
<evidence type="ECO:0000256" key="5">
    <source>
        <dbReference type="ARBA" id="ARBA00022679"/>
    </source>
</evidence>
<evidence type="ECO:0000256" key="14">
    <source>
        <dbReference type="ARBA" id="ARBA00062001"/>
    </source>
</evidence>
<dbReference type="GO" id="GO:0046872">
    <property type="term" value="F:metal ion binding"/>
    <property type="evidence" value="ECO:0007669"/>
    <property type="project" value="UniProtKB-KW"/>
</dbReference>
<dbReference type="InterPro" id="IPR011009">
    <property type="entry name" value="Kinase-like_dom_sf"/>
</dbReference>
<dbReference type="InterPro" id="IPR000719">
    <property type="entry name" value="Prot_kinase_dom"/>
</dbReference>
<comment type="caution">
    <text evidence="20">The sequence shown here is derived from an EMBL/GenBank/DDBJ whole genome shotgun (WGS) entry which is preliminary data.</text>
</comment>
<dbReference type="PROSITE" id="PS00109">
    <property type="entry name" value="PROTEIN_KINASE_TYR"/>
    <property type="match status" value="1"/>
</dbReference>
<comment type="cofactor">
    <cofactor evidence="1">
        <name>Mg(2+)</name>
        <dbReference type="ChEBI" id="CHEBI:18420"/>
    </cofactor>
</comment>
<dbReference type="PROSITE" id="PS00107">
    <property type="entry name" value="PROTEIN_KINASE_ATP"/>
    <property type="match status" value="1"/>
</dbReference>
<dbReference type="Gene3D" id="1.10.510.10">
    <property type="entry name" value="Transferase(Phosphotransferase) domain 1"/>
    <property type="match status" value="1"/>
</dbReference>
<evidence type="ECO:0000256" key="6">
    <source>
        <dbReference type="ARBA" id="ARBA00022723"/>
    </source>
</evidence>
<keyword evidence="7 17" id="KW-0547">Nucleotide-binding</keyword>
<dbReference type="FunFam" id="1.10.510.10:FF:001213">
    <property type="entry name" value="serine/threonine-protein kinase Nek10"/>
    <property type="match status" value="1"/>
</dbReference>
<feature type="region of interest" description="Disordered" evidence="18">
    <location>
        <begin position="127"/>
        <end position="152"/>
    </location>
</feature>
<evidence type="ECO:0000256" key="3">
    <source>
        <dbReference type="ARBA" id="ARBA00012513"/>
    </source>
</evidence>
<evidence type="ECO:0000256" key="13">
    <source>
        <dbReference type="ARBA" id="ARBA00048679"/>
    </source>
</evidence>
<sequence>MMSYLPGDSWCARCSVARHHSYAVGTNVAPSHWFLSAVPAIRRHRVRSWACCYGDCRCVSISCLAREAADRVRELGRWDERGKTISKMPPPDRPARTLDRPFPKTKEKELLDLRRLLSFVSAPFSKQQSAGNQLKDRKPQNSPQVNENRKHTRYSTAEAAELDKFSVKYREQRHFSGHPHHSLFSDIFTALIKNRLSCSEWLDHSSSENILRVLICLRLLIREPRYQKVFHELNGLIHLIKYMESVSSAYLENKERALETEQLVTMTYVCQKLAMAEEQRKWLIDCEAHKTLVKLLSARDSNVLLGALLALTTLADSPECKEKIGELSVVENLLVILQEYDMLSKRLSAELLRLLCPVPAVREQVCECDGVPALLSMLHADHLKLLWSTVWVLVQLCQDPEGSTNIRAWGGIQQLLRILNGERVYVSDRSSIATLSSANAAGRLHTQHVCEDLSPHEAEENTVALHSACCAAITELVLDDAAAHHVVQENGVYIIGKLILQHGPKSASLQCYAFRTLRFLFSMERNRHLFKRLFPPELFEMFIDIGHYVRDIAAYVPLQERISMLSTEELDGLKERIEAVNQNRPPLKVINGYSILDPLGSGAFGSVFKVRKQGAQNCLALKEVNLHNPAFGHDKKSRDSNVEKIVSELTIIKEQMSHPNIVKYLKTFLECDRLYIVMELVEGAPLAEHFNSLKEKQQTFTEERVWNIFIQMCLALRYLHKEKRIVHRDLTPNNIMLGERDKVTITDFGLAKQKQETSKLMSVVGTILYSCPEIVKSEPYGEKADVWAAGCVLYQMVTLRPPFYSNNMLSLATKIVEAEFEPVENTAFSERVTDMIKWCLTPNADLRPDIVEVSSRICDLMMKFLDGVNTSHNTLEKRAERDRRRAQKYCIESNRLKLTCCRPPQGMDFNDELPVGQHAQLSERRDRSFSASLDGEANVQDFTASEVSTTASVLSSASAQAHLLHHRTKSPDSFSLSDDQSRAGGDFSKPKARPGSAGICVSHKKVRQIDDPNLRLLELLHKIIFVTQLPPGPQTSFQRRALERFKKSLFQRGSGPFHLKMELSKVLQGSQEVVELGSGSRDWWSMVQSGRAETHRELGYSSPQDGITYEQVMIEEVLEQSGYYSTPLSRSESETGNSRTASP</sequence>
<feature type="binding site" evidence="17">
    <location>
        <position position="622"/>
    </location>
    <ligand>
        <name>ATP</name>
        <dbReference type="ChEBI" id="CHEBI:30616"/>
    </ligand>
</feature>
<dbReference type="InterPro" id="IPR011989">
    <property type="entry name" value="ARM-like"/>
</dbReference>
<dbReference type="Pfam" id="PF00069">
    <property type="entry name" value="Pkinase"/>
    <property type="match status" value="1"/>
</dbReference>
<evidence type="ECO:0000313" key="20">
    <source>
        <dbReference type="EMBL" id="KAB5532920.1"/>
    </source>
</evidence>
<evidence type="ECO:0000256" key="4">
    <source>
        <dbReference type="ARBA" id="ARBA00022527"/>
    </source>
</evidence>
<dbReference type="EMBL" id="VFJC01000023">
    <property type="protein sequence ID" value="KAB5532920.1"/>
    <property type="molecule type" value="Genomic_DNA"/>
</dbReference>
<dbReference type="PANTHER" id="PTHR43671:SF92">
    <property type="entry name" value="SERINE_THREONINE-PROTEIN KINASE NEK10"/>
    <property type="match status" value="1"/>
</dbReference>
<evidence type="ECO:0000256" key="15">
    <source>
        <dbReference type="ARBA" id="ARBA00073379"/>
    </source>
</evidence>
<dbReference type="PANTHER" id="PTHR43671">
    <property type="entry name" value="SERINE/THREONINE-PROTEIN KINASE NEK"/>
    <property type="match status" value="1"/>
</dbReference>
<dbReference type="InterPro" id="IPR000225">
    <property type="entry name" value="Armadillo"/>
</dbReference>
<dbReference type="InterPro" id="IPR008266">
    <property type="entry name" value="Tyr_kinase_AS"/>
</dbReference>
<keyword evidence="21" id="KW-1185">Reference proteome</keyword>
<dbReference type="FunFam" id="1.25.10.10:FF:000612">
    <property type="entry name" value="Serine/threonine-protein kinase Nek10"/>
    <property type="match status" value="1"/>
</dbReference>
<evidence type="ECO:0000259" key="19">
    <source>
        <dbReference type="PROSITE" id="PS50011"/>
    </source>
</evidence>
<dbReference type="GO" id="GO:0005524">
    <property type="term" value="F:ATP binding"/>
    <property type="evidence" value="ECO:0007669"/>
    <property type="project" value="UniProtKB-UniRule"/>
</dbReference>
<dbReference type="SUPFAM" id="SSF56112">
    <property type="entry name" value="Protein kinase-like (PK-like)"/>
    <property type="match status" value="1"/>
</dbReference>
<comment type="catalytic activity">
    <reaction evidence="12">
        <text>L-threonyl-[protein] + ATP = O-phospho-L-threonyl-[protein] + ADP + H(+)</text>
        <dbReference type="Rhea" id="RHEA:46608"/>
        <dbReference type="Rhea" id="RHEA-COMP:11060"/>
        <dbReference type="Rhea" id="RHEA-COMP:11605"/>
        <dbReference type="ChEBI" id="CHEBI:15378"/>
        <dbReference type="ChEBI" id="CHEBI:30013"/>
        <dbReference type="ChEBI" id="CHEBI:30616"/>
        <dbReference type="ChEBI" id="CHEBI:61977"/>
        <dbReference type="ChEBI" id="CHEBI:456216"/>
        <dbReference type="EC" id="2.7.11.1"/>
    </reaction>
</comment>
<dbReference type="InterPro" id="IPR017441">
    <property type="entry name" value="Protein_kinase_ATP_BS"/>
</dbReference>
<evidence type="ECO:0000256" key="1">
    <source>
        <dbReference type="ARBA" id="ARBA00001946"/>
    </source>
</evidence>
<evidence type="ECO:0000256" key="10">
    <source>
        <dbReference type="ARBA" id="ARBA00022842"/>
    </source>
</evidence>
<evidence type="ECO:0000256" key="2">
    <source>
        <dbReference type="ARBA" id="ARBA00010886"/>
    </source>
</evidence>
<evidence type="ECO:0000256" key="18">
    <source>
        <dbReference type="SAM" id="MobiDB-lite"/>
    </source>
</evidence>
<keyword evidence="5" id="KW-0808">Transferase</keyword>
<dbReference type="EC" id="2.7.11.1" evidence="3"/>
<evidence type="ECO:0000256" key="8">
    <source>
        <dbReference type="ARBA" id="ARBA00022777"/>
    </source>
</evidence>
<dbReference type="InterPro" id="IPR050660">
    <property type="entry name" value="NEK_Ser/Thr_kinase"/>
</dbReference>
<keyword evidence="6" id="KW-0479">Metal-binding</keyword>
<organism evidence="20 21">
    <name type="scientific">Pangasianodon hypophthalmus</name>
    <name type="common">Striped catfish</name>
    <name type="synonym">Helicophagus hypophthalmus</name>
    <dbReference type="NCBI Taxonomy" id="310915"/>
    <lineage>
        <taxon>Eukaryota</taxon>
        <taxon>Metazoa</taxon>
        <taxon>Chordata</taxon>
        <taxon>Craniata</taxon>
        <taxon>Vertebrata</taxon>
        <taxon>Euteleostomi</taxon>
        <taxon>Actinopterygii</taxon>
        <taxon>Neopterygii</taxon>
        <taxon>Teleostei</taxon>
        <taxon>Ostariophysi</taxon>
        <taxon>Siluriformes</taxon>
        <taxon>Pangasiidae</taxon>
        <taxon>Pangasianodon</taxon>
    </lineage>
</organism>
<evidence type="ECO:0000313" key="21">
    <source>
        <dbReference type="Proteomes" id="UP000327468"/>
    </source>
</evidence>
<feature type="domain" description="Protein kinase" evidence="19">
    <location>
        <begin position="593"/>
        <end position="865"/>
    </location>
</feature>
<keyword evidence="9 17" id="KW-0067">ATP-binding</keyword>
<proteinExistence type="inferred from homology"/>
<keyword evidence="8" id="KW-0418">Kinase</keyword>
<keyword evidence="4" id="KW-0723">Serine/threonine-protein kinase</keyword>
<dbReference type="InterPro" id="IPR016024">
    <property type="entry name" value="ARM-type_fold"/>
</dbReference>
<dbReference type="PROSITE" id="PS50011">
    <property type="entry name" value="PROTEIN_KINASE_DOM"/>
    <property type="match status" value="1"/>
</dbReference>
<evidence type="ECO:0000256" key="9">
    <source>
        <dbReference type="ARBA" id="ARBA00022840"/>
    </source>
</evidence>
<dbReference type="GO" id="GO:0004674">
    <property type="term" value="F:protein serine/threonine kinase activity"/>
    <property type="evidence" value="ECO:0007669"/>
    <property type="project" value="UniProtKB-KW"/>
</dbReference>